<dbReference type="Pfam" id="PF04203">
    <property type="entry name" value="Sortase"/>
    <property type="match status" value="1"/>
</dbReference>
<reference evidence="3" key="1">
    <citation type="submission" date="2017-09" db="EMBL/GenBank/DDBJ databases">
        <title>Depth-based differentiation of microbial function through sediment-hosted aquifers and enrichment of novel symbionts in the deep terrestrial subsurface.</title>
        <authorList>
            <person name="Probst A.J."/>
            <person name="Ladd B."/>
            <person name="Jarett J.K."/>
            <person name="Geller-Mcgrath D.E."/>
            <person name="Sieber C.M.K."/>
            <person name="Emerson J.B."/>
            <person name="Anantharaman K."/>
            <person name="Thomas B.C."/>
            <person name="Malmstrom R."/>
            <person name="Stieglmeier M."/>
            <person name="Klingl A."/>
            <person name="Woyke T."/>
            <person name="Ryan C.M."/>
            <person name="Banfield J.F."/>
        </authorList>
    </citation>
    <scope>NUCLEOTIDE SEQUENCE [LARGE SCALE GENOMIC DNA]</scope>
</reference>
<comment type="caution">
    <text evidence="2">The sequence shown here is derived from an EMBL/GenBank/DDBJ whole genome shotgun (WGS) entry which is preliminary data.</text>
</comment>
<proteinExistence type="predicted"/>
<dbReference type="AlphaFoldDB" id="A0A2H0U830"/>
<keyword evidence="1" id="KW-0378">Hydrolase</keyword>
<dbReference type="GO" id="GO:0016787">
    <property type="term" value="F:hydrolase activity"/>
    <property type="evidence" value="ECO:0007669"/>
    <property type="project" value="UniProtKB-KW"/>
</dbReference>
<dbReference type="SUPFAM" id="SSF63817">
    <property type="entry name" value="Sortase"/>
    <property type="match status" value="1"/>
</dbReference>
<dbReference type="Gene3D" id="2.40.260.10">
    <property type="entry name" value="Sortase"/>
    <property type="match status" value="1"/>
</dbReference>
<dbReference type="InterPro" id="IPR023365">
    <property type="entry name" value="Sortase_dom-sf"/>
</dbReference>
<evidence type="ECO:0000313" key="2">
    <source>
        <dbReference type="EMBL" id="PIR82572.1"/>
    </source>
</evidence>
<evidence type="ECO:0000313" key="3">
    <source>
        <dbReference type="Proteomes" id="UP000231379"/>
    </source>
</evidence>
<accession>A0A2H0U830</accession>
<gene>
    <name evidence="2" type="ORF">COU20_01615</name>
</gene>
<evidence type="ECO:0008006" key="4">
    <source>
        <dbReference type="Google" id="ProtNLM"/>
    </source>
</evidence>
<name>A0A2H0U830_9BACT</name>
<dbReference type="Proteomes" id="UP000231379">
    <property type="component" value="Unassembled WGS sequence"/>
</dbReference>
<protein>
    <recommendedName>
        <fullName evidence="4">Sortase</fullName>
    </recommendedName>
</protein>
<dbReference type="EMBL" id="PFBM01000011">
    <property type="protein sequence ID" value="PIR82572.1"/>
    <property type="molecule type" value="Genomic_DNA"/>
</dbReference>
<dbReference type="InterPro" id="IPR005754">
    <property type="entry name" value="Sortase"/>
</dbReference>
<evidence type="ECO:0000256" key="1">
    <source>
        <dbReference type="ARBA" id="ARBA00022801"/>
    </source>
</evidence>
<organism evidence="2 3">
    <name type="scientific">Candidatus Kaiserbacteria bacterium CG10_big_fil_rev_8_21_14_0_10_59_10</name>
    <dbReference type="NCBI Taxonomy" id="1974612"/>
    <lineage>
        <taxon>Bacteria</taxon>
        <taxon>Candidatus Kaiseribacteriota</taxon>
    </lineage>
</organism>
<sequence length="230" mass="24922">MRMTNSADTMATTHTHTHKKPPVGVFLSAVVVFFFMTLSAADSIGFVPYYIDGTPPSASRTGGVNLSNLPELGEEERRAEEAVPGTLPERIIIPSLSLDLPVQNPSTRDINKLDQILQSGPARYVDSALLGKRGNVLIFAHSSNLPVVHNPMFKAFNRVPELAAGDSINIRGADGKTYLYSVISVRTANASEELIDLSPELGRRLTLVTCNTLASKDARFIVEAELVGEF</sequence>